<dbReference type="RefSeq" id="WP_156627589.1">
    <property type="nucleotide sequence ID" value="NZ_CACRTO010000047.1"/>
</dbReference>
<dbReference type="GO" id="GO:0016787">
    <property type="term" value="F:hydrolase activity"/>
    <property type="evidence" value="ECO:0007669"/>
    <property type="project" value="UniProtKB-KW"/>
</dbReference>
<dbReference type="SUPFAM" id="SSF53474">
    <property type="entry name" value="alpha/beta-Hydrolases"/>
    <property type="match status" value="1"/>
</dbReference>
<dbReference type="Gene3D" id="3.40.50.1820">
    <property type="entry name" value="alpha/beta hydrolase"/>
    <property type="match status" value="1"/>
</dbReference>
<gene>
    <name evidence="1" type="ORF">CTLFYP3_03134</name>
</gene>
<proteinExistence type="predicted"/>
<keyword evidence="1" id="KW-0378">Hydrolase</keyword>
<organism evidence="1">
    <name type="scientific">Clostridium tertium</name>
    <dbReference type="NCBI Taxonomy" id="1559"/>
    <lineage>
        <taxon>Bacteria</taxon>
        <taxon>Bacillati</taxon>
        <taxon>Bacillota</taxon>
        <taxon>Clostridia</taxon>
        <taxon>Eubacteriales</taxon>
        <taxon>Clostridiaceae</taxon>
        <taxon>Clostridium</taxon>
    </lineage>
</organism>
<dbReference type="InterPro" id="IPR029058">
    <property type="entry name" value="AB_hydrolase_fold"/>
</dbReference>
<protein>
    <submittedName>
        <fullName evidence="1">Alpha/beta hydrolase family protein</fullName>
    </submittedName>
</protein>
<dbReference type="EMBL" id="CACRTO010000047">
    <property type="protein sequence ID" value="VYU61528.1"/>
    <property type="molecule type" value="Genomic_DNA"/>
</dbReference>
<accession>A0A6N3G9T8</accession>
<sequence length="232" mass="27086">MADKLRVLIEGIPALIWGPDSDKVYIYVHGKMGCKENAESFAENAISRGYQVVSFDLPEHGERKNENYQILVWNGVKDLKSISNYVTNKWKEISLYACSLGAYFSLLAYKDLDLKKSLFQCPVLDMENLISNMMSWFNITEEQLKSEKVIETPIGETLYYDYWIYTKENPIIKWNSNTYILYPSKDGLTDKTTVSNFVDKYSANLTVIEGAEHYFTEEKYLKQLEKWFNEYI</sequence>
<name>A0A6N3G9T8_9CLOT</name>
<evidence type="ECO:0000313" key="1">
    <source>
        <dbReference type="EMBL" id="VYU61528.1"/>
    </source>
</evidence>
<dbReference type="AlphaFoldDB" id="A0A6N3G9T8"/>
<reference evidence="1" key="1">
    <citation type="submission" date="2019-11" db="EMBL/GenBank/DDBJ databases">
        <authorList>
            <person name="Feng L."/>
        </authorList>
    </citation>
    <scope>NUCLEOTIDE SEQUENCE</scope>
    <source>
        <strain evidence="1">CTertiumLFYP3</strain>
    </source>
</reference>